<accession>A0A7W7MXH1</accession>
<proteinExistence type="predicted"/>
<feature type="compositionally biased region" description="Low complexity" evidence="1">
    <location>
        <begin position="99"/>
        <end position="109"/>
    </location>
</feature>
<comment type="caution">
    <text evidence="2">The sequence shown here is derived from an EMBL/GenBank/DDBJ whole genome shotgun (WGS) entry which is preliminary data.</text>
</comment>
<feature type="compositionally biased region" description="Low complexity" evidence="1">
    <location>
        <begin position="147"/>
        <end position="163"/>
    </location>
</feature>
<protein>
    <submittedName>
        <fullName evidence="2">Uncharacterized protein</fullName>
    </submittedName>
</protein>
<organism evidence="2 3">
    <name type="scientific">Actinomadura livida</name>
    <dbReference type="NCBI Taxonomy" id="79909"/>
    <lineage>
        <taxon>Bacteria</taxon>
        <taxon>Bacillati</taxon>
        <taxon>Actinomycetota</taxon>
        <taxon>Actinomycetes</taxon>
        <taxon>Streptosporangiales</taxon>
        <taxon>Thermomonosporaceae</taxon>
        <taxon>Actinomadura</taxon>
    </lineage>
</organism>
<dbReference type="Proteomes" id="UP000549343">
    <property type="component" value="Unassembled WGS sequence"/>
</dbReference>
<evidence type="ECO:0000313" key="3">
    <source>
        <dbReference type="Proteomes" id="UP000549343"/>
    </source>
</evidence>
<feature type="compositionally biased region" description="Basic residues" evidence="1">
    <location>
        <begin position="81"/>
        <end position="98"/>
    </location>
</feature>
<sequence>MPPVHVPPSASRIGTATADGLGGPDGGMANLLRRHPRGHMHLAPTWPERRDNSALRPLSGRSAPVRTDACSHVDGRPPSGGRRRPTRVLPGRTRRRGTRTLPGTRRGLGCPWWRRSPTDPSRLRGGLEPLVGRKPGWDRDTARQRQSSPPAAASGTTTPGSGSRSIRSLTATASLLRRKSLGFPFLALRQHAEQAVSGSTAHRRPTTRSSRGQCGCTRRMGCAVDDVRQHQEQLRRIPRRTTT</sequence>
<gene>
    <name evidence="2" type="ORF">F4557_003101</name>
</gene>
<feature type="region of interest" description="Disordered" evidence="1">
    <location>
        <begin position="1"/>
        <end position="166"/>
    </location>
</feature>
<dbReference type="EMBL" id="JACHMV010000001">
    <property type="protein sequence ID" value="MBB4774683.1"/>
    <property type="molecule type" value="Genomic_DNA"/>
</dbReference>
<feature type="region of interest" description="Disordered" evidence="1">
    <location>
        <begin position="194"/>
        <end position="215"/>
    </location>
</feature>
<reference evidence="2 3" key="1">
    <citation type="submission" date="2020-08" db="EMBL/GenBank/DDBJ databases">
        <title>Sequencing the genomes of 1000 actinobacteria strains.</title>
        <authorList>
            <person name="Klenk H.-P."/>
        </authorList>
    </citation>
    <scope>NUCLEOTIDE SEQUENCE [LARGE SCALE GENOMIC DNA]</scope>
    <source>
        <strain evidence="2 3">DSM 44772</strain>
    </source>
</reference>
<evidence type="ECO:0000313" key="2">
    <source>
        <dbReference type="EMBL" id="MBB4774683.1"/>
    </source>
</evidence>
<evidence type="ECO:0000256" key="1">
    <source>
        <dbReference type="SAM" id="MobiDB-lite"/>
    </source>
</evidence>
<dbReference type="AlphaFoldDB" id="A0A7W7MXH1"/>
<name>A0A7W7MXH1_9ACTN</name>